<gene>
    <name evidence="1" type="ORF">DSO57_1011636</name>
</gene>
<evidence type="ECO:0000313" key="1">
    <source>
        <dbReference type="EMBL" id="KAJ9050737.1"/>
    </source>
</evidence>
<sequence>MCYWGKITTAGRMTGVSEMFSLSRRLEIVDKVSGLTILPLWKPRPRSRNQTPTLYSFGPPGCGPQDRLRFSGIKPPQADTKNIDPCSKKSKIKEIIAPNGRLITAPNGGTDLATISLINLNSTTATNQEPTQERGTGPQPGPMATKLKQDNQVAKLRLLNNKRNPGPSTILLPLDPSTQFPQPCPSQCPDEPSMENVNLRSPDSPPAVFCPPGVPFGPVHFINYPLKSEYKEYTPEKILELDPLARIQSTIRYN</sequence>
<proteinExistence type="predicted"/>
<dbReference type="EMBL" id="QTSX02007140">
    <property type="protein sequence ID" value="KAJ9050737.1"/>
    <property type="molecule type" value="Genomic_DNA"/>
</dbReference>
<reference evidence="1" key="1">
    <citation type="submission" date="2022-04" db="EMBL/GenBank/DDBJ databases">
        <title>Genome of the entomopathogenic fungus Entomophthora muscae.</title>
        <authorList>
            <person name="Elya C."/>
            <person name="Lovett B.R."/>
            <person name="Lee E."/>
            <person name="Macias A.M."/>
            <person name="Hajek A.E."/>
            <person name="De Bivort B.L."/>
            <person name="Kasson M.T."/>
            <person name="De Fine Licht H.H."/>
            <person name="Stajich J.E."/>
        </authorList>
    </citation>
    <scope>NUCLEOTIDE SEQUENCE</scope>
    <source>
        <strain evidence="1">Berkeley</strain>
    </source>
</reference>
<keyword evidence="2" id="KW-1185">Reference proteome</keyword>
<protein>
    <submittedName>
        <fullName evidence="1">Uncharacterized protein</fullName>
    </submittedName>
</protein>
<organism evidence="1 2">
    <name type="scientific">Entomophthora muscae</name>
    <dbReference type="NCBI Taxonomy" id="34485"/>
    <lineage>
        <taxon>Eukaryota</taxon>
        <taxon>Fungi</taxon>
        <taxon>Fungi incertae sedis</taxon>
        <taxon>Zoopagomycota</taxon>
        <taxon>Entomophthoromycotina</taxon>
        <taxon>Entomophthoromycetes</taxon>
        <taxon>Entomophthorales</taxon>
        <taxon>Entomophthoraceae</taxon>
        <taxon>Entomophthora</taxon>
    </lineage>
</organism>
<dbReference type="Proteomes" id="UP001165960">
    <property type="component" value="Unassembled WGS sequence"/>
</dbReference>
<name>A0ACC2RKW9_9FUNG</name>
<evidence type="ECO:0000313" key="2">
    <source>
        <dbReference type="Proteomes" id="UP001165960"/>
    </source>
</evidence>
<accession>A0ACC2RKW9</accession>
<comment type="caution">
    <text evidence="1">The sequence shown here is derived from an EMBL/GenBank/DDBJ whole genome shotgun (WGS) entry which is preliminary data.</text>
</comment>